<dbReference type="SUPFAM" id="SSF53098">
    <property type="entry name" value="Ribonuclease H-like"/>
    <property type="match status" value="1"/>
</dbReference>
<dbReference type="AlphaFoldDB" id="A0A345CRW5"/>
<dbReference type="Gene3D" id="3.30.420.10">
    <property type="entry name" value="Ribonuclease H-like superfamily/Ribonuclease H"/>
    <property type="match status" value="1"/>
</dbReference>
<dbReference type="RefSeq" id="WP_233480525.1">
    <property type="nucleotide sequence ID" value="NZ_CP013970.1"/>
</dbReference>
<dbReference type="InterPro" id="IPR002514">
    <property type="entry name" value="Transposase_8"/>
</dbReference>
<evidence type="ECO:0000313" key="4">
    <source>
        <dbReference type="Proteomes" id="UP000264980"/>
    </source>
</evidence>
<dbReference type="EMBL" id="CP013970">
    <property type="protein sequence ID" value="AXF76182.1"/>
    <property type="molecule type" value="Genomic_DNA"/>
</dbReference>
<dbReference type="PANTHER" id="PTHR46889">
    <property type="entry name" value="TRANSPOSASE INSF FOR INSERTION SEQUENCE IS3B-RELATED"/>
    <property type="match status" value="1"/>
</dbReference>
<accession>A0A345CRW5</accession>
<dbReference type="InterPro" id="IPR036397">
    <property type="entry name" value="RNaseH_sf"/>
</dbReference>
<reference evidence="3 4" key="1">
    <citation type="submission" date="2016-01" db="EMBL/GenBank/DDBJ databases">
        <authorList>
            <person name="Oliw E.H."/>
        </authorList>
    </citation>
    <scope>NUCLEOTIDE SEQUENCE [LARGE SCALE GENOMIC DNA]</scope>
    <source>
        <strain evidence="3 4">MDcuke</strain>
    </source>
</reference>
<dbReference type="NCBIfam" id="NF033516">
    <property type="entry name" value="transpos_IS3"/>
    <property type="match status" value="1"/>
</dbReference>
<evidence type="ECO:0000313" key="3">
    <source>
        <dbReference type="EMBL" id="AXF76182.1"/>
    </source>
</evidence>
<dbReference type="GO" id="GO:0004803">
    <property type="term" value="F:transposase activity"/>
    <property type="evidence" value="ECO:0007669"/>
    <property type="project" value="InterPro"/>
</dbReference>
<comment type="similarity">
    <text evidence="1">Belongs to the transposase 8 family.</text>
</comment>
<dbReference type="PANTHER" id="PTHR46889:SF4">
    <property type="entry name" value="TRANSPOSASE INSO FOR INSERTION SEQUENCE ELEMENT IS911B-RELATED"/>
    <property type="match status" value="1"/>
</dbReference>
<name>A0A345CRW5_9GAMM</name>
<protein>
    <submittedName>
        <fullName evidence="3">IS3 family transposase</fullName>
    </submittedName>
</protein>
<dbReference type="InterPro" id="IPR001584">
    <property type="entry name" value="Integrase_cat-core"/>
</dbReference>
<evidence type="ECO:0000259" key="2">
    <source>
        <dbReference type="PROSITE" id="PS50994"/>
    </source>
</evidence>
<dbReference type="InterPro" id="IPR050900">
    <property type="entry name" value="Transposase_IS3/IS150/IS904"/>
</dbReference>
<dbReference type="Proteomes" id="UP000264980">
    <property type="component" value="Chromosome"/>
</dbReference>
<dbReference type="GO" id="GO:0003677">
    <property type="term" value="F:DNA binding"/>
    <property type="evidence" value="ECO:0007669"/>
    <property type="project" value="InterPro"/>
</dbReference>
<dbReference type="PROSITE" id="PS50994">
    <property type="entry name" value="INTEGRASE"/>
    <property type="match status" value="1"/>
</dbReference>
<dbReference type="SUPFAM" id="SSF46689">
    <property type="entry name" value="Homeodomain-like"/>
    <property type="match status" value="1"/>
</dbReference>
<feature type="domain" description="Integrase catalytic" evidence="2">
    <location>
        <begin position="227"/>
        <end position="390"/>
    </location>
</feature>
<dbReference type="GO" id="GO:0006313">
    <property type="term" value="P:DNA transposition"/>
    <property type="evidence" value="ECO:0007669"/>
    <property type="project" value="InterPro"/>
</dbReference>
<dbReference type="Pfam" id="PF01527">
    <property type="entry name" value="HTH_Tnp_1"/>
    <property type="match status" value="1"/>
</dbReference>
<dbReference type="InterPro" id="IPR048020">
    <property type="entry name" value="Transpos_IS3"/>
</dbReference>
<sequence>MICSPQNFTGEPISKVFTAEFKLEAAKRGFDQHYTHGEAAKAMNVSLSAINRWVKSLRLQRQGKKTSGLPVTPEQTELREMRKRIQRLEMENEILKKGYSALDVGLPQQFSIIDSLRAQYPVASLCRLFGVHRSSYRYTRKNSTEPDADRAVKRRLVSEVWNASGGSACARSIATMVTTKGVQLGRWLAGRLLKELGITSCQIPGHKYKRGGNEHVEIPNLLARQFAVTEPNQVWCGDVTYIWTGKRWAYLAVVLALFARKPVGWVLSYSPDSDLTIKALQMAWELRGRPSGMMFHSVQGSHYTSRQYRQMLWGYQSTQSMSRRGNCRDNSPMERFFRSLKSEWVPTTGYESLGEARLSIIRYITGYYSALRPHWNNGGLTPNESERLFHEQSGRVAKIS</sequence>
<dbReference type="GO" id="GO:0015074">
    <property type="term" value="P:DNA integration"/>
    <property type="evidence" value="ECO:0007669"/>
    <property type="project" value="InterPro"/>
</dbReference>
<dbReference type="Pfam" id="PF00665">
    <property type="entry name" value="rve"/>
    <property type="match status" value="1"/>
</dbReference>
<proteinExistence type="inferred from homology"/>
<dbReference type="InterPro" id="IPR012337">
    <property type="entry name" value="RNaseH-like_sf"/>
</dbReference>
<dbReference type="InterPro" id="IPR009057">
    <property type="entry name" value="Homeodomain-like_sf"/>
</dbReference>
<gene>
    <name evidence="3" type="ORF">AV903_09185</name>
</gene>
<evidence type="ECO:0000256" key="1">
    <source>
        <dbReference type="ARBA" id="ARBA00009964"/>
    </source>
</evidence>
<organism evidence="3 4">
    <name type="scientific">Erwinia tracheiphila</name>
    <dbReference type="NCBI Taxonomy" id="65700"/>
    <lineage>
        <taxon>Bacteria</taxon>
        <taxon>Pseudomonadati</taxon>
        <taxon>Pseudomonadota</taxon>
        <taxon>Gammaproteobacteria</taxon>
        <taxon>Enterobacterales</taxon>
        <taxon>Erwiniaceae</taxon>
        <taxon>Erwinia</taxon>
    </lineage>
</organism>